<keyword evidence="9" id="KW-0811">Translocation</keyword>
<evidence type="ECO:0000256" key="2">
    <source>
        <dbReference type="ARBA" id="ARBA00006742"/>
    </source>
</evidence>
<dbReference type="SMART" id="SM01323">
    <property type="entry name" value="YajC"/>
    <property type="match status" value="1"/>
</dbReference>
<evidence type="ECO:0000256" key="8">
    <source>
        <dbReference type="ARBA" id="ARBA00022989"/>
    </source>
</evidence>
<reference evidence="13 14" key="1">
    <citation type="submission" date="2024-05" db="EMBL/GenBank/DDBJ databases">
        <authorList>
            <consortium name="Candidatus Magnetaquicoccaceae bacterium FCR-1 genome sequencing consortium"/>
            <person name="Shimoshige H."/>
            <person name="Shimamura S."/>
            <person name="Taoka A."/>
            <person name="Kobayashi H."/>
            <person name="Maekawa T."/>
        </authorList>
    </citation>
    <scope>NUCLEOTIDE SEQUENCE [LARGE SCALE GENOMIC DNA]</scope>
    <source>
        <strain evidence="13 14">FCR-1</strain>
    </source>
</reference>
<comment type="caution">
    <text evidence="13">The sequence shown here is derived from an EMBL/GenBank/DDBJ whole genome shotgun (WGS) entry which is preliminary data.</text>
</comment>
<keyword evidence="6 12" id="KW-0812">Transmembrane</keyword>
<dbReference type="EMBL" id="BAAFGK010000002">
    <property type="protein sequence ID" value="GAB0056488.1"/>
    <property type="molecule type" value="Genomic_DNA"/>
</dbReference>
<accession>A0ABQ0C6H2</accession>
<organism evidence="13 14">
    <name type="scientific">Candidatus Magnetaquiglobus chichijimensis</name>
    <dbReference type="NCBI Taxonomy" id="3141448"/>
    <lineage>
        <taxon>Bacteria</taxon>
        <taxon>Pseudomonadati</taxon>
        <taxon>Pseudomonadota</taxon>
        <taxon>Magnetococcia</taxon>
        <taxon>Magnetococcales</taxon>
        <taxon>Candidatus Magnetaquicoccaceae</taxon>
        <taxon>Candidatus Magnetaquiglobus</taxon>
    </lineage>
</organism>
<name>A0ABQ0C6H2_9PROT</name>
<feature type="region of interest" description="Disordered" evidence="11">
    <location>
        <begin position="111"/>
        <end position="132"/>
    </location>
</feature>
<keyword evidence="5" id="KW-1003">Cell membrane</keyword>
<keyword evidence="4" id="KW-0813">Transport</keyword>
<dbReference type="RefSeq" id="WP_420904196.1">
    <property type="nucleotide sequence ID" value="NZ_BAAFGK010000002.1"/>
</dbReference>
<dbReference type="InterPro" id="IPR003849">
    <property type="entry name" value="Preprotein_translocase_YajC"/>
</dbReference>
<evidence type="ECO:0000256" key="7">
    <source>
        <dbReference type="ARBA" id="ARBA00022927"/>
    </source>
</evidence>
<proteinExistence type="inferred from homology"/>
<dbReference type="NCBIfam" id="TIGR00739">
    <property type="entry name" value="yajC"/>
    <property type="match status" value="1"/>
</dbReference>
<evidence type="ECO:0000256" key="6">
    <source>
        <dbReference type="ARBA" id="ARBA00022692"/>
    </source>
</evidence>
<keyword evidence="14" id="KW-1185">Reference proteome</keyword>
<dbReference type="PRINTS" id="PR01853">
    <property type="entry name" value="YAJCTRNLCASE"/>
</dbReference>
<feature type="compositionally biased region" description="Basic and acidic residues" evidence="11">
    <location>
        <begin position="122"/>
        <end position="132"/>
    </location>
</feature>
<sequence length="132" mass="14673">MLDWLITPAYAQAAAPGPEAAIGNIVFMVLLFGIFYFLLIRPQQKQVKQHKEMVANLQRGDSVETRGGLMGRIHRVEEDHVVLEIGEIEVSARQFRPVRVKVRRAAVAEMGAKAGVPMPEEPAEKPADKSQE</sequence>
<dbReference type="Proteomes" id="UP001628193">
    <property type="component" value="Unassembled WGS sequence"/>
</dbReference>
<evidence type="ECO:0000256" key="4">
    <source>
        <dbReference type="ARBA" id="ARBA00022448"/>
    </source>
</evidence>
<keyword evidence="8 12" id="KW-1133">Transmembrane helix</keyword>
<evidence type="ECO:0000313" key="13">
    <source>
        <dbReference type="EMBL" id="GAB0056488.1"/>
    </source>
</evidence>
<evidence type="ECO:0000256" key="5">
    <source>
        <dbReference type="ARBA" id="ARBA00022475"/>
    </source>
</evidence>
<gene>
    <name evidence="13" type="ORF">SIID45300_00796</name>
</gene>
<dbReference type="PANTHER" id="PTHR33909:SF1">
    <property type="entry name" value="SEC TRANSLOCON ACCESSORY COMPLEX SUBUNIT YAJC"/>
    <property type="match status" value="1"/>
</dbReference>
<comment type="subcellular location">
    <subcellularLocation>
        <location evidence="1">Cell membrane</location>
        <topology evidence="1">Single-pass membrane protein</topology>
    </subcellularLocation>
</comment>
<keyword evidence="10 12" id="KW-0472">Membrane</keyword>
<evidence type="ECO:0000256" key="10">
    <source>
        <dbReference type="ARBA" id="ARBA00023136"/>
    </source>
</evidence>
<dbReference type="Pfam" id="PF02699">
    <property type="entry name" value="YajC"/>
    <property type="match status" value="1"/>
</dbReference>
<evidence type="ECO:0000256" key="12">
    <source>
        <dbReference type="SAM" id="Phobius"/>
    </source>
</evidence>
<evidence type="ECO:0000256" key="9">
    <source>
        <dbReference type="ARBA" id="ARBA00023010"/>
    </source>
</evidence>
<evidence type="ECO:0000256" key="11">
    <source>
        <dbReference type="SAM" id="MobiDB-lite"/>
    </source>
</evidence>
<protein>
    <recommendedName>
        <fullName evidence="3">Sec translocon accessory complex subunit YajC</fullName>
    </recommendedName>
</protein>
<feature type="transmembrane region" description="Helical" evidence="12">
    <location>
        <begin position="20"/>
        <end position="39"/>
    </location>
</feature>
<evidence type="ECO:0000256" key="1">
    <source>
        <dbReference type="ARBA" id="ARBA00004162"/>
    </source>
</evidence>
<comment type="similarity">
    <text evidence="2">Belongs to the YajC family.</text>
</comment>
<reference evidence="13 14" key="2">
    <citation type="submission" date="2024-09" db="EMBL/GenBank/DDBJ databases">
        <title>Draft genome sequence of Candidatus Magnetaquicoccaceae bacterium FCR-1.</title>
        <authorList>
            <person name="Shimoshige H."/>
            <person name="Shimamura S."/>
            <person name="Taoka A."/>
            <person name="Kobayashi H."/>
            <person name="Maekawa T."/>
        </authorList>
    </citation>
    <scope>NUCLEOTIDE SEQUENCE [LARGE SCALE GENOMIC DNA]</scope>
    <source>
        <strain evidence="13 14">FCR-1</strain>
    </source>
</reference>
<keyword evidence="7" id="KW-0653">Protein transport</keyword>
<dbReference type="PANTHER" id="PTHR33909">
    <property type="entry name" value="SEC TRANSLOCON ACCESSORY COMPLEX SUBUNIT YAJC"/>
    <property type="match status" value="1"/>
</dbReference>
<evidence type="ECO:0000313" key="14">
    <source>
        <dbReference type="Proteomes" id="UP001628193"/>
    </source>
</evidence>
<evidence type="ECO:0000256" key="3">
    <source>
        <dbReference type="ARBA" id="ARBA00014962"/>
    </source>
</evidence>